<evidence type="ECO:0000256" key="1">
    <source>
        <dbReference type="SAM" id="MobiDB-lite"/>
    </source>
</evidence>
<dbReference type="GO" id="GO:0031012">
    <property type="term" value="C:extracellular matrix"/>
    <property type="evidence" value="ECO:0007669"/>
    <property type="project" value="TreeGrafter"/>
</dbReference>
<feature type="compositionally biased region" description="Gly residues" evidence="1">
    <location>
        <begin position="153"/>
        <end position="162"/>
    </location>
</feature>
<feature type="compositionally biased region" description="Low complexity" evidence="1">
    <location>
        <begin position="232"/>
        <end position="273"/>
    </location>
</feature>
<sequence>MTWYRTGTVEIAQGSNTIQGTGTNWIEQKSGWAMVIEGVPGLVEIDAVVSATELRLVEPIEGQGGGLGYAIIPTQGLSIRLIGYFDRLIEELNATRATWKTVFSTFSATAYQLWLDQGNAGTVNDFLQAIRGEQGIQGPQGVQGERGIQGEQGVQGGRGEQGIQGVQGIQGEQGEQGIQGDKGDTGTGLNIKGTLADVAALPGSGAAGDAWSVQGDIWVWDDINTEWDDAGPLRGPEGPRGQQGIQGPRGPQGEVGPVGPVGPQGVQGVQGPQGDKGDTGLTGPSVFEVWRHSRGGVGTLEEYHDFLSDQTVSLARAQADAASVDRAAAETARIASEAAEAEAQAAAVSATQSAQVLSDNAEIVRLLQQHRVRALLNLDI</sequence>
<proteinExistence type="predicted"/>
<name>A0A2I7K9Q5_9RHOB</name>
<feature type="region of interest" description="Disordered" evidence="1">
    <location>
        <begin position="228"/>
        <end position="281"/>
    </location>
</feature>
<dbReference type="EMBL" id="CP010725">
    <property type="protein sequence ID" value="AUQ99327.1"/>
    <property type="molecule type" value="Genomic_DNA"/>
</dbReference>
<dbReference type="InterPro" id="IPR008160">
    <property type="entry name" value="Collagen"/>
</dbReference>
<dbReference type="Pfam" id="PF01391">
    <property type="entry name" value="Collagen"/>
    <property type="match status" value="2"/>
</dbReference>
<evidence type="ECO:0000313" key="2">
    <source>
        <dbReference type="EMBL" id="AUQ99327.1"/>
    </source>
</evidence>
<accession>A0A2I7K9Q5</accession>
<dbReference type="InterPro" id="IPR050149">
    <property type="entry name" value="Collagen_superfamily"/>
</dbReference>
<dbReference type="AlphaFoldDB" id="A0A2I7K9Q5"/>
<dbReference type="Gene3D" id="1.20.5.320">
    <property type="entry name" value="6-Phosphogluconate Dehydrogenase, domain 3"/>
    <property type="match status" value="1"/>
</dbReference>
<reference evidence="2 3" key="2">
    <citation type="journal article" date="2017" name="Genome Biol. Evol.">
        <title>Trajectories and Drivers of Genome Evolution in Surface-Associated Marine Phaeobacter.</title>
        <authorList>
            <person name="Freese H.M."/>
            <person name="Sikorski J."/>
            <person name="Bunk B."/>
            <person name="Scheuner C."/>
            <person name="Meier-Kolthoff J.P."/>
            <person name="Sproer C."/>
            <person name="Gram L."/>
            <person name="Overmann J."/>
        </authorList>
    </citation>
    <scope>NUCLEOTIDE SEQUENCE [LARGE SCALE GENOMIC DNA]</scope>
    <source>
        <strain evidence="2 3">P88</strain>
    </source>
</reference>
<organism evidence="2 3">
    <name type="scientific">Phaeobacter inhibens</name>
    <dbReference type="NCBI Taxonomy" id="221822"/>
    <lineage>
        <taxon>Bacteria</taxon>
        <taxon>Pseudomonadati</taxon>
        <taxon>Pseudomonadota</taxon>
        <taxon>Alphaproteobacteria</taxon>
        <taxon>Rhodobacterales</taxon>
        <taxon>Roseobacteraceae</taxon>
        <taxon>Phaeobacter</taxon>
    </lineage>
</organism>
<keyword evidence="2" id="KW-0176">Collagen</keyword>
<dbReference type="PANTHER" id="PTHR24023:SF1082">
    <property type="entry name" value="COLLAGEN TRIPLE HELIX REPEAT"/>
    <property type="match status" value="1"/>
</dbReference>
<feature type="region of interest" description="Disordered" evidence="1">
    <location>
        <begin position="138"/>
        <end position="162"/>
    </location>
</feature>
<gene>
    <name evidence="2" type="ORF">PhaeoP88_01957</name>
</gene>
<evidence type="ECO:0000313" key="3">
    <source>
        <dbReference type="Proteomes" id="UP000236447"/>
    </source>
</evidence>
<reference evidence="2 3" key="1">
    <citation type="journal article" date="2017" name="Front. Microbiol.">
        <title>Phaeobacter piscinae sp. nov., a species of the Roseobacter group and potential aquaculture probiont.</title>
        <authorList>
            <person name="Sonnenschein E.C."/>
            <person name="Phippen C.B.W."/>
            <person name="Nielsen K.F."/>
            <person name="Mateiu R.V."/>
            <person name="Melchiorsen J."/>
            <person name="Gram L."/>
            <person name="Overmann J."/>
            <person name="Freese H.M."/>
        </authorList>
    </citation>
    <scope>NUCLEOTIDE SEQUENCE [LARGE SCALE GENOMIC DNA]</scope>
    <source>
        <strain evidence="2 3">P88</strain>
    </source>
</reference>
<dbReference type="GO" id="GO:0005615">
    <property type="term" value="C:extracellular space"/>
    <property type="evidence" value="ECO:0007669"/>
    <property type="project" value="TreeGrafter"/>
</dbReference>
<protein>
    <submittedName>
        <fullName evidence="2">Collagen triple helix repeat protein (20 copies)</fullName>
    </submittedName>
</protein>
<feature type="compositionally biased region" description="Low complexity" evidence="1">
    <location>
        <begin position="140"/>
        <end position="152"/>
    </location>
</feature>
<dbReference type="RefSeq" id="WP_102883595.1">
    <property type="nucleotide sequence ID" value="NZ_CP010725.1"/>
</dbReference>
<dbReference type="Proteomes" id="UP000236447">
    <property type="component" value="Chromosome"/>
</dbReference>
<dbReference type="PANTHER" id="PTHR24023">
    <property type="entry name" value="COLLAGEN ALPHA"/>
    <property type="match status" value="1"/>
</dbReference>